<dbReference type="PANTHER" id="PTHR15696">
    <property type="entry name" value="SMG-7 SUPPRESSOR WITH MORPHOLOGICAL EFFECT ON GENITALIA PROTEIN 7"/>
    <property type="match status" value="1"/>
</dbReference>
<dbReference type="SUPFAM" id="SSF48452">
    <property type="entry name" value="TPR-like"/>
    <property type="match status" value="1"/>
</dbReference>
<evidence type="ECO:0000259" key="2">
    <source>
        <dbReference type="Pfam" id="PF10373"/>
    </source>
</evidence>
<feature type="region of interest" description="Disordered" evidence="1">
    <location>
        <begin position="273"/>
        <end position="311"/>
    </location>
</feature>
<proteinExistence type="predicted"/>
<feature type="non-terminal residue" evidence="3">
    <location>
        <position position="1"/>
    </location>
</feature>
<sequence>ADLEAVLRARPAEQGRQAGRDPLPQQLTKLAAVLSFSVHNTQWAPEGHTLGYSEMVQRSALLRGALTLMFAFLARDPTATPRALPALRVGVHWLVANPEYCSPKDPDSAEVAARAQFLCSCAELVRSLRSGGIASAEGPLRALPEDSELRGFQPLARQLRAMTFPAVESPGERAAQLLRLLGDVARAASPSEWQPGPAMRGSARGLQHTKEWRSGKWCGHAKSSLPALSRRRRPSPGAAPQGQQSPLTAVLRTTRWSRLPPSSRLRTARPWAMAAGATAARRRRTRRRSSYFSARSSRPRSRPARKTGRWGAQLRRAWPLKGGACPCSPRRRLIRRSTTPCHTCRASSGALAQARPTKPRTPAGAPPLTLTQCRTWATRWWRASAWRTRT</sequence>
<dbReference type="Pfam" id="PF10373">
    <property type="entry name" value="EST1_DNA_bind"/>
    <property type="match status" value="1"/>
</dbReference>
<protein>
    <submittedName>
        <fullName evidence="3">Telomerase-binding protein est1a</fullName>
    </submittedName>
</protein>
<dbReference type="GO" id="GO:0070034">
    <property type="term" value="F:telomerase RNA binding"/>
    <property type="evidence" value="ECO:0007669"/>
    <property type="project" value="TreeGrafter"/>
</dbReference>
<dbReference type="InterPro" id="IPR011990">
    <property type="entry name" value="TPR-like_helical_dom_sf"/>
</dbReference>
<dbReference type="PANTHER" id="PTHR15696:SF0">
    <property type="entry name" value="TELOMERASE-BINDING PROTEIN EST1A"/>
    <property type="match status" value="1"/>
</dbReference>
<dbReference type="AlphaFoldDB" id="A0A061QRN3"/>
<dbReference type="InterPro" id="IPR018834">
    <property type="entry name" value="DNA/RNA-bd_Est1-type"/>
</dbReference>
<feature type="region of interest" description="Disordered" evidence="1">
    <location>
        <begin position="343"/>
        <end position="368"/>
    </location>
</feature>
<dbReference type="GO" id="GO:0000184">
    <property type="term" value="P:nuclear-transcribed mRNA catabolic process, nonsense-mediated decay"/>
    <property type="evidence" value="ECO:0007669"/>
    <property type="project" value="TreeGrafter"/>
</dbReference>
<feature type="region of interest" description="Disordered" evidence="1">
    <location>
        <begin position="189"/>
        <end position="249"/>
    </location>
</feature>
<dbReference type="InterPro" id="IPR045153">
    <property type="entry name" value="Est1/Ebs1-like"/>
</dbReference>
<dbReference type="GO" id="GO:0042162">
    <property type="term" value="F:telomeric DNA binding"/>
    <property type="evidence" value="ECO:0007669"/>
    <property type="project" value="TreeGrafter"/>
</dbReference>
<evidence type="ECO:0000256" key="1">
    <source>
        <dbReference type="SAM" id="MobiDB-lite"/>
    </source>
</evidence>
<feature type="compositionally biased region" description="Basic residues" evidence="1">
    <location>
        <begin position="280"/>
        <end position="289"/>
    </location>
</feature>
<reference evidence="3" key="1">
    <citation type="submission" date="2014-05" db="EMBL/GenBank/DDBJ databases">
        <title>The transcriptome of the halophilic microalga Tetraselmis sp. GSL018 isolated from the Great Salt Lake, Utah.</title>
        <authorList>
            <person name="Jinkerson R.E."/>
            <person name="D'Adamo S."/>
            <person name="Posewitz M.C."/>
        </authorList>
    </citation>
    <scope>NUCLEOTIDE SEQUENCE</scope>
    <source>
        <strain evidence="3">GSL018</strain>
    </source>
</reference>
<feature type="compositionally biased region" description="Basic residues" evidence="1">
    <location>
        <begin position="297"/>
        <end position="308"/>
    </location>
</feature>
<dbReference type="EMBL" id="GBEZ01026072">
    <property type="protein sequence ID" value="JAC61090.1"/>
    <property type="molecule type" value="Transcribed_RNA"/>
</dbReference>
<gene>
    <name evidence="3" type="ORF">TSPGSL018_27189</name>
</gene>
<organism evidence="3">
    <name type="scientific">Tetraselmis sp. GSL018</name>
    <dbReference type="NCBI Taxonomy" id="582737"/>
    <lineage>
        <taxon>Eukaryota</taxon>
        <taxon>Viridiplantae</taxon>
        <taxon>Chlorophyta</taxon>
        <taxon>core chlorophytes</taxon>
        <taxon>Chlorodendrophyceae</taxon>
        <taxon>Chlorodendrales</taxon>
        <taxon>Chlorodendraceae</taxon>
        <taxon>Tetraselmis</taxon>
    </lineage>
</organism>
<dbReference type="GO" id="GO:0005697">
    <property type="term" value="C:telomerase holoenzyme complex"/>
    <property type="evidence" value="ECO:0007669"/>
    <property type="project" value="TreeGrafter"/>
</dbReference>
<evidence type="ECO:0000313" key="3">
    <source>
        <dbReference type="EMBL" id="JAC61090.1"/>
    </source>
</evidence>
<name>A0A061QRN3_9CHLO</name>
<accession>A0A061QRN3</accession>
<feature type="domain" description="DNA/RNA-binding" evidence="2">
    <location>
        <begin position="23"/>
        <end position="158"/>
    </location>
</feature>